<evidence type="ECO:0000256" key="2">
    <source>
        <dbReference type="ARBA" id="ARBA00022490"/>
    </source>
</evidence>
<dbReference type="Gene3D" id="2.40.30.10">
    <property type="entry name" value="Translation factors"/>
    <property type="match status" value="1"/>
</dbReference>
<dbReference type="PRINTS" id="PR00315">
    <property type="entry name" value="ELONGATNFCT"/>
</dbReference>
<dbReference type="GO" id="GO:0003723">
    <property type="term" value="F:RNA binding"/>
    <property type="evidence" value="ECO:0007669"/>
    <property type="project" value="InterPro"/>
</dbReference>
<dbReference type="AlphaFoldDB" id="A0A8J7P8P4"/>
<keyword evidence="4" id="KW-0342">GTP-binding</keyword>
<dbReference type="InterPro" id="IPR027417">
    <property type="entry name" value="P-loop_NTPase"/>
</dbReference>
<keyword evidence="4" id="KW-0547">Nucleotide-binding</keyword>
<dbReference type="SUPFAM" id="SSF50447">
    <property type="entry name" value="Translation proteins"/>
    <property type="match status" value="1"/>
</dbReference>
<sequence>MEKLPTAHFTLATAGHVDHGKTSLLRALTGVDTDRLKEERERQMTTDLGFAPLIFKGEDDRPEIIAGFIDVPGHGKFLKNMLAGVGGVEIALLVVAADEGPMPQTIQHIKILSLLGVKGVILALSKVDLVGSGSGKKTVEESEEDCRRLLQEYRLAVLHCARVNAHSQESVQSLKLDIERVLRGLPRGESDIKEQAKAASKKKAGDAFLAVDRVFVKAGYGRVVTGTLLESELKSGDSVYLTGVGLSASARVRGLENFGRKLEKALPGQRLAVNLTFKEEVALSRGVIITGSEPQTFGGILAVLQDAEGGKLEHCKLPMQVKIYHGTAEYPAYLRWLDKRQEGGYFAQLAFQAEDGRFRAPVRLQDRFIMRWGETGSDIAGGTVLTGDRPTYLKRHAVASLLSALAELSYQRALDLVLAEYPRLALQEAELSWFLPSSLEVRSLAKANEIEHLAGHFLSFARYEKLKESVKSAMYKQLAAGQGFVVIESLRTAVCPFLEREVFGEVIAAVLASENMTKPESLERQGDRIVATTQSGISAEAAALLALVDEKAILEIKELASLAGLSLRDAKQYLEAFEKREEVFVVAYDFAASAKEIARAHKILGKLWQSKRDISPSDFREAMQISRKYIMALLSFFDDRQVTRRVGNGRMLLKAPKAD</sequence>
<keyword evidence="3" id="KW-0648">Protein biosynthesis</keyword>
<evidence type="ECO:0000256" key="3">
    <source>
        <dbReference type="ARBA" id="ARBA00022917"/>
    </source>
</evidence>
<evidence type="ECO:0000313" key="6">
    <source>
        <dbReference type="EMBL" id="MBN8658957.1"/>
    </source>
</evidence>
<protein>
    <submittedName>
        <fullName evidence="6">Selenocysteine-specific translation elongation factor</fullName>
    </submittedName>
</protein>
<organism evidence="6 7">
    <name type="scientific">Candidatus Obscuribacter phosphatis</name>
    <dbReference type="NCBI Taxonomy" id="1906157"/>
    <lineage>
        <taxon>Bacteria</taxon>
        <taxon>Bacillati</taxon>
        <taxon>Candidatus Melainabacteria</taxon>
        <taxon>Candidatus Obscuribacterales</taxon>
        <taxon>Candidatus Obscuribacteraceae</taxon>
        <taxon>Candidatus Obscuribacter</taxon>
    </lineage>
</organism>
<dbReference type="InterPro" id="IPR004535">
    <property type="entry name" value="Transl_elong_SelB"/>
</dbReference>
<dbReference type="InterPro" id="IPR036390">
    <property type="entry name" value="WH_DNA-bd_sf"/>
</dbReference>
<name>A0A8J7P8P4_9BACT</name>
<proteinExistence type="predicted"/>
<dbReference type="NCBIfam" id="TIGR00475">
    <property type="entry name" value="selB"/>
    <property type="match status" value="1"/>
</dbReference>
<dbReference type="Pfam" id="PF09107">
    <property type="entry name" value="WHD_3rd_SelB"/>
    <property type="match status" value="1"/>
</dbReference>
<feature type="domain" description="Tr-type G" evidence="5">
    <location>
        <begin position="6"/>
        <end position="187"/>
    </location>
</feature>
<dbReference type="SUPFAM" id="SSF46785">
    <property type="entry name" value="Winged helix' DNA-binding domain"/>
    <property type="match status" value="1"/>
</dbReference>
<dbReference type="InterPro" id="IPR036388">
    <property type="entry name" value="WH-like_DNA-bd_sf"/>
</dbReference>
<dbReference type="PANTHER" id="PTHR43721:SF22">
    <property type="entry name" value="ELONGATION FACTOR TU, MITOCHONDRIAL"/>
    <property type="match status" value="1"/>
</dbReference>
<evidence type="ECO:0000256" key="1">
    <source>
        <dbReference type="ARBA" id="ARBA00004496"/>
    </source>
</evidence>
<dbReference type="Proteomes" id="UP000664277">
    <property type="component" value="Unassembled WGS sequence"/>
</dbReference>
<dbReference type="CDD" id="cd04171">
    <property type="entry name" value="SelB"/>
    <property type="match status" value="1"/>
</dbReference>
<dbReference type="InterPro" id="IPR000795">
    <property type="entry name" value="T_Tr_GTP-bd_dom"/>
</dbReference>
<keyword evidence="2" id="KW-0963">Cytoplasm</keyword>
<dbReference type="PANTHER" id="PTHR43721">
    <property type="entry name" value="ELONGATION FACTOR TU-RELATED"/>
    <property type="match status" value="1"/>
</dbReference>
<dbReference type="Pfam" id="PF00009">
    <property type="entry name" value="GTP_EFTU"/>
    <property type="match status" value="1"/>
</dbReference>
<dbReference type="GO" id="GO:0005525">
    <property type="term" value="F:GTP binding"/>
    <property type="evidence" value="ECO:0007669"/>
    <property type="project" value="UniProtKB-KW"/>
</dbReference>
<dbReference type="GO" id="GO:0001514">
    <property type="term" value="P:selenocysteine incorporation"/>
    <property type="evidence" value="ECO:0007669"/>
    <property type="project" value="InterPro"/>
</dbReference>
<dbReference type="GO" id="GO:0005829">
    <property type="term" value="C:cytosol"/>
    <property type="evidence" value="ECO:0007669"/>
    <property type="project" value="TreeGrafter"/>
</dbReference>
<dbReference type="GO" id="GO:0003924">
    <property type="term" value="F:GTPase activity"/>
    <property type="evidence" value="ECO:0007669"/>
    <property type="project" value="InterPro"/>
</dbReference>
<accession>A0A8J7P8P4</accession>
<keyword evidence="6" id="KW-0251">Elongation factor</keyword>
<comment type="caution">
    <text evidence="6">The sequence shown here is derived from an EMBL/GenBank/DDBJ whole genome shotgun (WGS) entry which is preliminary data.</text>
</comment>
<dbReference type="Gene3D" id="1.10.10.10">
    <property type="entry name" value="Winged helix-like DNA-binding domain superfamily/Winged helix DNA-binding domain"/>
    <property type="match status" value="1"/>
</dbReference>
<evidence type="ECO:0000259" key="5">
    <source>
        <dbReference type="PROSITE" id="PS51722"/>
    </source>
</evidence>
<comment type="subcellular location">
    <subcellularLocation>
        <location evidence="1">Cytoplasm</location>
    </subcellularLocation>
</comment>
<dbReference type="GO" id="GO:0003746">
    <property type="term" value="F:translation elongation factor activity"/>
    <property type="evidence" value="ECO:0007669"/>
    <property type="project" value="UniProtKB-KW"/>
</dbReference>
<reference evidence="6" key="1">
    <citation type="submission" date="2021-02" db="EMBL/GenBank/DDBJ databases">
        <title>Genome-Resolved Metagenomics of a Microbial Community Performing Photosynthetic Biological Nutrient Removal.</title>
        <authorList>
            <person name="Mcdaniel E.A."/>
        </authorList>
    </citation>
    <scope>NUCLEOTIDE SEQUENCE</scope>
    <source>
        <strain evidence="6">UWPOB_OBS1</strain>
    </source>
</reference>
<dbReference type="InterPro" id="IPR050055">
    <property type="entry name" value="EF-Tu_GTPase"/>
</dbReference>
<dbReference type="InterPro" id="IPR009000">
    <property type="entry name" value="Transl_B-barrel_sf"/>
</dbReference>
<evidence type="ECO:0000313" key="7">
    <source>
        <dbReference type="Proteomes" id="UP000664277"/>
    </source>
</evidence>
<dbReference type="SUPFAM" id="SSF52540">
    <property type="entry name" value="P-loop containing nucleoside triphosphate hydrolases"/>
    <property type="match status" value="1"/>
</dbReference>
<dbReference type="EMBL" id="JAFLCK010000001">
    <property type="protein sequence ID" value="MBN8658957.1"/>
    <property type="molecule type" value="Genomic_DNA"/>
</dbReference>
<dbReference type="PROSITE" id="PS51722">
    <property type="entry name" value="G_TR_2"/>
    <property type="match status" value="1"/>
</dbReference>
<gene>
    <name evidence="6" type="primary">selB</name>
    <name evidence="6" type="ORF">J0M35_01235</name>
</gene>
<dbReference type="InterPro" id="IPR015191">
    <property type="entry name" value="SelB_WHD4"/>
</dbReference>
<dbReference type="Gene3D" id="3.40.50.300">
    <property type="entry name" value="P-loop containing nucleotide triphosphate hydrolases"/>
    <property type="match status" value="1"/>
</dbReference>
<evidence type="ECO:0000256" key="4">
    <source>
        <dbReference type="ARBA" id="ARBA00023134"/>
    </source>
</evidence>